<feature type="compositionally biased region" description="Polar residues" evidence="1">
    <location>
        <begin position="129"/>
        <end position="142"/>
    </location>
</feature>
<protein>
    <submittedName>
        <fullName evidence="2">Uncharacterized protein</fullName>
    </submittedName>
</protein>
<evidence type="ECO:0000313" key="3">
    <source>
        <dbReference type="Proteomes" id="UP001180020"/>
    </source>
</evidence>
<gene>
    <name evidence="2" type="ORF">QJS10_CPA08g00524</name>
</gene>
<feature type="region of interest" description="Disordered" evidence="1">
    <location>
        <begin position="110"/>
        <end position="160"/>
    </location>
</feature>
<reference evidence="2" key="1">
    <citation type="journal article" date="2023" name="Nat. Commun.">
        <title>Diploid and tetraploid genomes of Acorus and the evolution of monocots.</title>
        <authorList>
            <person name="Ma L."/>
            <person name="Liu K.W."/>
            <person name="Li Z."/>
            <person name="Hsiao Y.Y."/>
            <person name="Qi Y."/>
            <person name="Fu T."/>
            <person name="Tang G.D."/>
            <person name="Zhang D."/>
            <person name="Sun W.H."/>
            <person name="Liu D.K."/>
            <person name="Li Y."/>
            <person name="Chen G.Z."/>
            <person name="Liu X.D."/>
            <person name="Liao X.Y."/>
            <person name="Jiang Y.T."/>
            <person name="Yu X."/>
            <person name="Hao Y."/>
            <person name="Huang J."/>
            <person name="Zhao X.W."/>
            <person name="Ke S."/>
            <person name="Chen Y.Y."/>
            <person name="Wu W.L."/>
            <person name="Hsu J.L."/>
            <person name="Lin Y.F."/>
            <person name="Huang M.D."/>
            <person name="Li C.Y."/>
            <person name="Huang L."/>
            <person name="Wang Z.W."/>
            <person name="Zhao X."/>
            <person name="Zhong W.Y."/>
            <person name="Peng D.H."/>
            <person name="Ahmad S."/>
            <person name="Lan S."/>
            <person name="Zhang J.S."/>
            <person name="Tsai W.C."/>
            <person name="Van de Peer Y."/>
            <person name="Liu Z.J."/>
        </authorList>
    </citation>
    <scope>NUCLEOTIDE SEQUENCE</scope>
    <source>
        <strain evidence="2">CP</strain>
    </source>
</reference>
<keyword evidence="3" id="KW-1185">Reference proteome</keyword>
<dbReference type="EMBL" id="JAUJYO010000008">
    <property type="protein sequence ID" value="KAK1310834.1"/>
    <property type="molecule type" value="Genomic_DNA"/>
</dbReference>
<name>A0AAV9EBR6_ACOCL</name>
<comment type="caution">
    <text evidence="2">The sequence shown here is derived from an EMBL/GenBank/DDBJ whole genome shotgun (WGS) entry which is preliminary data.</text>
</comment>
<sequence length="243" mass="26025">MEVKVQVEVLPSSFSCSYANKVRFGPRVVARWIPIDGALSAEGACQPEIVRRGLKWLRLVVWRVPATVLSTLSAGQVTGGSLKHKVPSPSVAGGGRQVADQFKVRGLGGQKVVTSGSKPTKPISGPYPTVSTGRDPTRSPKSGPQMDPVHTNSSRFSKPGTNMARVHTDSFQDQPVKGCTHLATTTMQKSKLKSIVVSQREKWVGPSFVMPETELASSEVATLPEAIPSVLFPLSTVMQPKAI</sequence>
<evidence type="ECO:0000313" key="2">
    <source>
        <dbReference type="EMBL" id="KAK1310834.1"/>
    </source>
</evidence>
<dbReference type="AlphaFoldDB" id="A0AAV9EBR6"/>
<dbReference type="Proteomes" id="UP001180020">
    <property type="component" value="Unassembled WGS sequence"/>
</dbReference>
<organism evidence="2 3">
    <name type="scientific">Acorus calamus</name>
    <name type="common">Sweet flag</name>
    <dbReference type="NCBI Taxonomy" id="4465"/>
    <lineage>
        <taxon>Eukaryota</taxon>
        <taxon>Viridiplantae</taxon>
        <taxon>Streptophyta</taxon>
        <taxon>Embryophyta</taxon>
        <taxon>Tracheophyta</taxon>
        <taxon>Spermatophyta</taxon>
        <taxon>Magnoliopsida</taxon>
        <taxon>Liliopsida</taxon>
        <taxon>Acoraceae</taxon>
        <taxon>Acorus</taxon>
    </lineage>
</organism>
<reference evidence="2" key="2">
    <citation type="submission" date="2023-06" db="EMBL/GenBank/DDBJ databases">
        <authorList>
            <person name="Ma L."/>
            <person name="Liu K.-W."/>
            <person name="Li Z."/>
            <person name="Hsiao Y.-Y."/>
            <person name="Qi Y."/>
            <person name="Fu T."/>
            <person name="Tang G."/>
            <person name="Zhang D."/>
            <person name="Sun W.-H."/>
            <person name="Liu D.-K."/>
            <person name="Li Y."/>
            <person name="Chen G.-Z."/>
            <person name="Liu X.-D."/>
            <person name="Liao X.-Y."/>
            <person name="Jiang Y.-T."/>
            <person name="Yu X."/>
            <person name="Hao Y."/>
            <person name="Huang J."/>
            <person name="Zhao X.-W."/>
            <person name="Ke S."/>
            <person name="Chen Y.-Y."/>
            <person name="Wu W.-L."/>
            <person name="Hsu J.-L."/>
            <person name="Lin Y.-F."/>
            <person name="Huang M.-D."/>
            <person name="Li C.-Y."/>
            <person name="Huang L."/>
            <person name="Wang Z.-W."/>
            <person name="Zhao X."/>
            <person name="Zhong W.-Y."/>
            <person name="Peng D.-H."/>
            <person name="Ahmad S."/>
            <person name="Lan S."/>
            <person name="Zhang J.-S."/>
            <person name="Tsai W.-C."/>
            <person name="Van De Peer Y."/>
            <person name="Liu Z.-J."/>
        </authorList>
    </citation>
    <scope>NUCLEOTIDE SEQUENCE</scope>
    <source>
        <strain evidence="2">CP</strain>
        <tissue evidence="2">Leaves</tissue>
    </source>
</reference>
<accession>A0AAV9EBR6</accession>
<feature type="compositionally biased region" description="Polar residues" evidence="1">
    <location>
        <begin position="150"/>
        <end position="160"/>
    </location>
</feature>
<evidence type="ECO:0000256" key="1">
    <source>
        <dbReference type="SAM" id="MobiDB-lite"/>
    </source>
</evidence>
<proteinExistence type="predicted"/>